<evidence type="ECO:0000256" key="1">
    <source>
        <dbReference type="ARBA" id="ARBA00022801"/>
    </source>
</evidence>
<keyword evidence="1 3" id="KW-0378">Hydrolase</keyword>
<dbReference type="InterPro" id="IPR029058">
    <property type="entry name" value="AB_hydrolase_fold"/>
</dbReference>
<protein>
    <submittedName>
        <fullName evidence="3">Alpha/beta hydrolase fold protein</fullName>
    </submittedName>
</protein>
<name>F4CL13_PSEUX</name>
<dbReference type="Proteomes" id="UP000007809">
    <property type="component" value="Chromosome"/>
</dbReference>
<dbReference type="eggNOG" id="COG0596">
    <property type="taxonomic scope" value="Bacteria"/>
</dbReference>
<organism evidence="3 4">
    <name type="scientific">Pseudonocardia dioxanivorans (strain ATCC 55486 / DSM 44775 / JCM 13855 / CB1190)</name>
    <dbReference type="NCBI Taxonomy" id="675635"/>
    <lineage>
        <taxon>Bacteria</taxon>
        <taxon>Bacillati</taxon>
        <taxon>Actinomycetota</taxon>
        <taxon>Actinomycetes</taxon>
        <taxon>Pseudonocardiales</taxon>
        <taxon>Pseudonocardiaceae</taxon>
        <taxon>Pseudonocardia</taxon>
    </lineage>
</organism>
<reference evidence="3 4" key="1">
    <citation type="journal article" date="2011" name="J. Bacteriol.">
        <title>Genome sequence of the 1,4-dioxane-degrading Pseudonocardia dioxanivorans strain CB1190.</title>
        <authorList>
            <person name="Sales C.M."/>
            <person name="Mahendra S."/>
            <person name="Grostern A."/>
            <person name="Parales R.E."/>
            <person name="Goodwin L.A."/>
            <person name="Woyke T."/>
            <person name="Nolan M."/>
            <person name="Lapidus A."/>
            <person name="Chertkov O."/>
            <person name="Ovchinnikova G."/>
            <person name="Sczyrba A."/>
            <person name="Alvarez-Cohen L."/>
        </authorList>
    </citation>
    <scope>NUCLEOTIDE SEQUENCE [LARGE SCALE GENOMIC DNA]</scope>
    <source>
        <strain evidence="4">ATCC 55486 / DSM 44775 / JCM 13855 / CB1190</strain>
    </source>
</reference>
<dbReference type="KEGG" id="pdx:Psed_2169"/>
<dbReference type="AlphaFoldDB" id="F4CL13"/>
<evidence type="ECO:0000313" key="3">
    <source>
        <dbReference type="EMBL" id="AEA24392.1"/>
    </source>
</evidence>
<dbReference type="EMBL" id="CP002593">
    <property type="protein sequence ID" value="AEA24392.1"/>
    <property type="molecule type" value="Genomic_DNA"/>
</dbReference>
<sequence length="274" mass="30125">MSWVRVRGFGCFVAEFGSGDRTIVLIHGWCSDSTDWVDQISAFACDARVVTLDLRGHGHSERTASGYGSVDLAEDVIAVLDHLGLSDSHLVGHSLGGIIADLVAVRRPDLVRSVLLIDPAYGQPEEWEGRVRAIIGDPASADSAERAAVAADLEPEIHNSVTAARRTRRRLQALALGPGVVWQTFAGMWCGEDAPGLRPQTERAIRERRRPTLCIYAHEPTYTWESHLVDVLGLDTRVELWTGVTHFLHQDDPKQFNDVASAWFEANQAARGAR</sequence>
<dbReference type="InterPro" id="IPR050266">
    <property type="entry name" value="AB_hydrolase_sf"/>
</dbReference>
<gene>
    <name evidence="3" type="ordered locus">Psed_2169</name>
</gene>
<dbReference type="PRINTS" id="PR00111">
    <property type="entry name" value="ABHYDROLASE"/>
</dbReference>
<evidence type="ECO:0000259" key="2">
    <source>
        <dbReference type="Pfam" id="PF00561"/>
    </source>
</evidence>
<dbReference type="PANTHER" id="PTHR43798:SF31">
    <property type="entry name" value="AB HYDROLASE SUPERFAMILY PROTEIN YCLE"/>
    <property type="match status" value="1"/>
</dbReference>
<dbReference type="STRING" id="675635.Psed_2169"/>
<proteinExistence type="predicted"/>
<keyword evidence="4" id="KW-1185">Reference proteome</keyword>
<evidence type="ECO:0000313" key="4">
    <source>
        <dbReference type="Proteomes" id="UP000007809"/>
    </source>
</evidence>
<dbReference type="GO" id="GO:0016787">
    <property type="term" value="F:hydrolase activity"/>
    <property type="evidence" value="ECO:0007669"/>
    <property type="project" value="UniProtKB-KW"/>
</dbReference>
<dbReference type="PANTHER" id="PTHR43798">
    <property type="entry name" value="MONOACYLGLYCEROL LIPASE"/>
    <property type="match status" value="1"/>
</dbReference>
<dbReference type="HOGENOM" id="CLU_020336_50_4_11"/>
<feature type="domain" description="AB hydrolase-1" evidence="2">
    <location>
        <begin position="22"/>
        <end position="128"/>
    </location>
</feature>
<dbReference type="Gene3D" id="3.40.50.1820">
    <property type="entry name" value="alpha/beta hydrolase"/>
    <property type="match status" value="1"/>
</dbReference>
<dbReference type="Pfam" id="PF00561">
    <property type="entry name" value="Abhydrolase_1"/>
    <property type="match status" value="1"/>
</dbReference>
<dbReference type="GO" id="GO:0016020">
    <property type="term" value="C:membrane"/>
    <property type="evidence" value="ECO:0007669"/>
    <property type="project" value="TreeGrafter"/>
</dbReference>
<accession>F4CL13</accession>
<dbReference type="SUPFAM" id="SSF53474">
    <property type="entry name" value="alpha/beta-Hydrolases"/>
    <property type="match status" value="1"/>
</dbReference>
<dbReference type="InterPro" id="IPR000073">
    <property type="entry name" value="AB_hydrolase_1"/>
</dbReference>